<protein>
    <submittedName>
        <fullName evidence="2">Uncharacterized protein</fullName>
    </submittedName>
</protein>
<dbReference type="Proteomes" id="UP000799118">
    <property type="component" value="Unassembled WGS sequence"/>
</dbReference>
<proteinExistence type="predicted"/>
<sequence>MYSELVYFCTGPPPLEEKKSLLVNVVHILSLLRELQKSVIVYNGFAPTISGCGAMYHRRFGRHGLPRGEPHLLNRSRVWINARGGVGAEEGTEGGGEDTGGVRASSGGEISPSDVWVPRTGPLVILNTKL</sequence>
<feature type="region of interest" description="Disordered" evidence="1">
    <location>
        <begin position="86"/>
        <end position="111"/>
    </location>
</feature>
<gene>
    <name evidence="2" type="ORF">BT96DRAFT_948990</name>
</gene>
<evidence type="ECO:0000313" key="3">
    <source>
        <dbReference type="Proteomes" id="UP000799118"/>
    </source>
</evidence>
<dbReference type="AlphaFoldDB" id="A0A6A4GLZ8"/>
<name>A0A6A4GLZ8_9AGAR</name>
<dbReference type="EMBL" id="ML769863">
    <property type="protein sequence ID" value="KAE9386608.1"/>
    <property type="molecule type" value="Genomic_DNA"/>
</dbReference>
<evidence type="ECO:0000256" key="1">
    <source>
        <dbReference type="SAM" id="MobiDB-lite"/>
    </source>
</evidence>
<accession>A0A6A4GLZ8</accession>
<keyword evidence="3" id="KW-1185">Reference proteome</keyword>
<evidence type="ECO:0000313" key="2">
    <source>
        <dbReference type="EMBL" id="KAE9386608.1"/>
    </source>
</evidence>
<organism evidence="2 3">
    <name type="scientific">Gymnopus androsaceus JB14</name>
    <dbReference type="NCBI Taxonomy" id="1447944"/>
    <lineage>
        <taxon>Eukaryota</taxon>
        <taxon>Fungi</taxon>
        <taxon>Dikarya</taxon>
        <taxon>Basidiomycota</taxon>
        <taxon>Agaricomycotina</taxon>
        <taxon>Agaricomycetes</taxon>
        <taxon>Agaricomycetidae</taxon>
        <taxon>Agaricales</taxon>
        <taxon>Marasmiineae</taxon>
        <taxon>Omphalotaceae</taxon>
        <taxon>Gymnopus</taxon>
    </lineage>
</organism>
<reference evidence="2" key="1">
    <citation type="journal article" date="2019" name="Environ. Microbiol.">
        <title>Fungal ecological strategies reflected in gene transcription - a case study of two litter decomposers.</title>
        <authorList>
            <person name="Barbi F."/>
            <person name="Kohler A."/>
            <person name="Barry K."/>
            <person name="Baskaran P."/>
            <person name="Daum C."/>
            <person name="Fauchery L."/>
            <person name="Ihrmark K."/>
            <person name="Kuo A."/>
            <person name="LaButti K."/>
            <person name="Lipzen A."/>
            <person name="Morin E."/>
            <person name="Grigoriev I.V."/>
            <person name="Henrissat B."/>
            <person name="Lindahl B."/>
            <person name="Martin F."/>
        </authorList>
    </citation>
    <scope>NUCLEOTIDE SEQUENCE</scope>
    <source>
        <strain evidence="2">JB14</strain>
    </source>
</reference>